<keyword evidence="3" id="KW-1185">Reference proteome</keyword>
<evidence type="ECO:0000313" key="2">
    <source>
        <dbReference type="EMBL" id="BCL28093.1"/>
    </source>
</evidence>
<organism evidence="2 3">
    <name type="scientific">Streptomyces aurantiacus</name>
    <dbReference type="NCBI Taxonomy" id="47760"/>
    <lineage>
        <taxon>Bacteria</taxon>
        <taxon>Bacillati</taxon>
        <taxon>Actinomycetota</taxon>
        <taxon>Actinomycetes</taxon>
        <taxon>Kitasatosporales</taxon>
        <taxon>Streptomycetaceae</taxon>
        <taxon>Streptomyces</taxon>
        <taxon>Streptomyces aurantiacus group</taxon>
    </lineage>
</organism>
<accession>A0A7G1NXC8</accession>
<dbReference type="Proteomes" id="UP000516444">
    <property type="component" value="Chromosome"/>
</dbReference>
<feature type="compositionally biased region" description="Basic and acidic residues" evidence="1">
    <location>
        <begin position="21"/>
        <end position="32"/>
    </location>
</feature>
<protein>
    <submittedName>
        <fullName evidence="2">Uncharacterized protein</fullName>
    </submittedName>
</protein>
<sequence length="68" mass="7381">MTEFNVSLSPVVSSYRAGNDGGHDAGTAKDRKVRDSATILVRCWMSTVHRTASRPGSPTTPFRQDITS</sequence>
<gene>
    <name evidence="2" type="ORF">GCM10017557_29520</name>
</gene>
<feature type="region of interest" description="Disordered" evidence="1">
    <location>
        <begin position="1"/>
        <end position="32"/>
    </location>
</feature>
<reference evidence="2 3" key="1">
    <citation type="journal article" date="2014" name="Int. J. Syst. Evol. Microbiol.">
        <title>Complete genome sequence of Corynebacterium casei LMG S-19264T (=DSM 44701T), isolated from a smear-ripened cheese.</title>
        <authorList>
            <consortium name="US DOE Joint Genome Institute (JGI-PGF)"/>
            <person name="Walter F."/>
            <person name="Albersmeier A."/>
            <person name="Kalinowski J."/>
            <person name="Ruckert C."/>
        </authorList>
    </citation>
    <scope>NUCLEOTIDE SEQUENCE [LARGE SCALE GENOMIC DNA]</scope>
    <source>
        <strain evidence="2 3">JCM 4677</strain>
    </source>
</reference>
<evidence type="ECO:0000313" key="3">
    <source>
        <dbReference type="Proteomes" id="UP000516444"/>
    </source>
</evidence>
<feature type="compositionally biased region" description="Polar residues" evidence="1">
    <location>
        <begin position="1"/>
        <end position="12"/>
    </location>
</feature>
<evidence type="ECO:0000256" key="1">
    <source>
        <dbReference type="SAM" id="MobiDB-lite"/>
    </source>
</evidence>
<dbReference type="KEGG" id="sgm:GCM10017557_29520"/>
<proteinExistence type="predicted"/>
<dbReference type="AlphaFoldDB" id="A0A7G1NXC8"/>
<name>A0A7G1NXC8_9ACTN</name>
<dbReference type="EMBL" id="AP023440">
    <property type="protein sequence ID" value="BCL28093.1"/>
    <property type="molecule type" value="Genomic_DNA"/>
</dbReference>